<sequence length="140" mass="16446">MDLKDFLNFKVLLSGKFQHTKTNTLGEKVKWSSIREIMYSADSLGELHYRFLFHEDFKSISILRKRTRKSDVIHLMPISSTFLGIPAYTIQHLRDLMPYVDKASRPYYMQFLSTITTSTSTTDNSLWDTEDKTCQEEETF</sequence>
<protein>
    <submittedName>
        <fullName evidence="1">Uncharacterized protein</fullName>
    </submittedName>
</protein>
<organism evidence="1 2">
    <name type="scientific">Psylliodes chrysocephalus</name>
    <dbReference type="NCBI Taxonomy" id="3402493"/>
    <lineage>
        <taxon>Eukaryota</taxon>
        <taxon>Metazoa</taxon>
        <taxon>Ecdysozoa</taxon>
        <taxon>Arthropoda</taxon>
        <taxon>Hexapoda</taxon>
        <taxon>Insecta</taxon>
        <taxon>Pterygota</taxon>
        <taxon>Neoptera</taxon>
        <taxon>Endopterygota</taxon>
        <taxon>Coleoptera</taxon>
        <taxon>Polyphaga</taxon>
        <taxon>Cucujiformia</taxon>
        <taxon>Chrysomeloidea</taxon>
        <taxon>Chrysomelidae</taxon>
        <taxon>Galerucinae</taxon>
        <taxon>Alticini</taxon>
        <taxon>Psylliodes</taxon>
    </lineage>
</organism>
<dbReference type="OrthoDB" id="8045193at2759"/>
<dbReference type="AlphaFoldDB" id="A0A9P0GH03"/>
<name>A0A9P0GH03_9CUCU</name>
<proteinExistence type="predicted"/>
<dbReference type="Proteomes" id="UP001153636">
    <property type="component" value="Chromosome 5"/>
</dbReference>
<reference evidence="1" key="1">
    <citation type="submission" date="2022-01" db="EMBL/GenBank/DDBJ databases">
        <authorList>
            <person name="King R."/>
        </authorList>
    </citation>
    <scope>NUCLEOTIDE SEQUENCE</scope>
</reference>
<evidence type="ECO:0000313" key="1">
    <source>
        <dbReference type="EMBL" id="CAH1110481.1"/>
    </source>
</evidence>
<gene>
    <name evidence="1" type="ORF">PSYICH_LOCUS11367</name>
</gene>
<evidence type="ECO:0000313" key="2">
    <source>
        <dbReference type="Proteomes" id="UP001153636"/>
    </source>
</evidence>
<accession>A0A9P0GH03</accession>
<dbReference type="EMBL" id="OV651817">
    <property type="protein sequence ID" value="CAH1110481.1"/>
    <property type="molecule type" value="Genomic_DNA"/>
</dbReference>
<keyword evidence="2" id="KW-1185">Reference proteome</keyword>